<accession>A0A5B6WES0</accession>
<dbReference type="OrthoDB" id="1751327at2759"/>
<protein>
    <submittedName>
        <fullName evidence="1">Gag-Pol polyprotein</fullName>
    </submittedName>
</protein>
<organism evidence="1 2">
    <name type="scientific">Gossypium australe</name>
    <dbReference type="NCBI Taxonomy" id="47621"/>
    <lineage>
        <taxon>Eukaryota</taxon>
        <taxon>Viridiplantae</taxon>
        <taxon>Streptophyta</taxon>
        <taxon>Embryophyta</taxon>
        <taxon>Tracheophyta</taxon>
        <taxon>Spermatophyta</taxon>
        <taxon>Magnoliopsida</taxon>
        <taxon>eudicotyledons</taxon>
        <taxon>Gunneridae</taxon>
        <taxon>Pentapetalae</taxon>
        <taxon>rosids</taxon>
        <taxon>malvids</taxon>
        <taxon>Malvales</taxon>
        <taxon>Malvaceae</taxon>
        <taxon>Malvoideae</taxon>
        <taxon>Gossypium</taxon>
    </lineage>
</organism>
<dbReference type="Proteomes" id="UP000325315">
    <property type="component" value="Unassembled WGS sequence"/>
</dbReference>
<evidence type="ECO:0000313" key="1">
    <source>
        <dbReference type="EMBL" id="KAA3480301.1"/>
    </source>
</evidence>
<comment type="caution">
    <text evidence="1">The sequence shown here is derived from an EMBL/GenBank/DDBJ whole genome shotgun (WGS) entry which is preliminary data.</text>
</comment>
<reference evidence="2" key="1">
    <citation type="journal article" date="2019" name="Plant Biotechnol. J.">
        <title>Genome sequencing of the Australian wild diploid species Gossypium australe highlights disease resistance and delayed gland morphogenesis.</title>
        <authorList>
            <person name="Cai Y."/>
            <person name="Cai X."/>
            <person name="Wang Q."/>
            <person name="Wang P."/>
            <person name="Zhang Y."/>
            <person name="Cai C."/>
            <person name="Xu Y."/>
            <person name="Wang K."/>
            <person name="Zhou Z."/>
            <person name="Wang C."/>
            <person name="Geng S."/>
            <person name="Li B."/>
            <person name="Dong Q."/>
            <person name="Hou Y."/>
            <person name="Wang H."/>
            <person name="Ai P."/>
            <person name="Liu Z."/>
            <person name="Yi F."/>
            <person name="Sun M."/>
            <person name="An G."/>
            <person name="Cheng J."/>
            <person name="Zhang Y."/>
            <person name="Shi Q."/>
            <person name="Xie Y."/>
            <person name="Shi X."/>
            <person name="Chang Y."/>
            <person name="Huang F."/>
            <person name="Chen Y."/>
            <person name="Hong S."/>
            <person name="Mi L."/>
            <person name="Sun Q."/>
            <person name="Zhang L."/>
            <person name="Zhou B."/>
            <person name="Peng R."/>
            <person name="Zhang X."/>
            <person name="Liu F."/>
        </authorList>
    </citation>
    <scope>NUCLEOTIDE SEQUENCE [LARGE SCALE GENOMIC DNA]</scope>
    <source>
        <strain evidence="2">cv. PA1801</strain>
    </source>
</reference>
<evidence type="ECO:0000313" key="2">
    <source>
        <dbReference type="Proteomes" id="UP000325315"/>
    </source>
</evidence>
<dbReference type="AlphaFoldDB" id="A0A5B6WES0"/>
<dbReference type="EMBL" id="SMMG02000003">
    <property type="protein sequence ID" value="KAA3480301.1"/>
    <property type="molecule type" value="Genomic_DNA"/>
</dbReference>
<name>A0A5B6WES0_9ROSI</name>
<proteinExistence type="predicted"/>
<gene>
    <name evidence="1" type="ORF">EPI10_020747</name>
</gene>
<sequence>MLYERERKRHPQTSSLVFLLFLILTSRFNSFLCMCESSMDWLTLHNAIVNCKRKSIELRSHNGEIV</sequence>
<keyword evidence="2" id="KW-1185">Reference proteome</keyword>